<dbReference type="SUPFAM" id="SSF53067">
    <property type="entry name" value="Actin-like ATPase domain"/>
    <property type="match status" value="1"/>
</dbReference>
<dbReference type="Gene3D" id="3.30.420.40">
    <property type="match status" value="2"/>
</dbReference>
<reference evidence="2 3" key="1">
    <citation type="submission" date="2018-06" db="EMBL/GenBank/DDBJ databases">
        <title>Phytoactinopolyspora halophila sp. nov., a novel halophilic actinomycete isolated from a saline soil in China.</title>
        <authorList>
            <person name="Tang S.-K."/>
        </authorList>
    </citation>
    <scope>NUCLEOTIDE SEQUENCE [LARGE SCALE GENOMIC DNA]</scope>
    <source>
        <strain evidence="2 3">YIM 96934</strain>
    </source>
</reference>
<protein>
    <submittedName>
        <fullName evidence="2">ROK family protein</fullName>
    </submittedName>
</protein>
<keyword evidence="3" id="KW-1185">Reference proteome</keyword>
<evidence type="ECO:0000256" key="1">
    <source>
        <dbReference type="ARBA" id="ARBA00006479"/>
    </source>
</evidence>
<dbReference type="OrthoDB" id="3189808at2"/>
<proteinExistence type="inferred from homology"/>
<name>A0A329R3U9_9ACTN</name>
<evidence type="ECO:0000313" key="3">
    <source>
        <dbReference type="Proteomes" id="UP000250462"/>
    </source>
</evidence>
<sequence length="383" mass="40251">MGRVLATGSGVVLDLIRSGQATTRTDLVDHLGWSRITLSRRLNELLDASIIVSAGQLSSRGGRPPEEFAVHKDAGLLLAIDIGSSHTRLGLTDLVSTVLIEDEADIGFPEGPERIVEWVTQVVDYMLEQLGTTRADVHGIGLGVPAPVDTATGHITTPDVEPVWKGVVLPDLFTGEFPAVCAAERDVNIMALAESRLGWPDYRHLVVLKAGVGVSCGLILDGRIYRGWQGGAGELSRPAPPDGRQRRVEYVASGGTIRRELLSRGHSVRTSADIVSLASAGNDDALELLADAGYTIGDTLIGVVAALNPQALVVGGNLAEAGDPFVIAVREAVRAGVPDVAGAGLVVEQARLGDKAGVIGASLIAQDALFDPDRISRITRDAR</sequence>
<dbReference type="InterPro" id="IPR036390">
    <property type="entry name" value="WH_DNA-bd_sf"/>
</dbReference>
<dbReference type="SUPFAM" id="SSF46785">
    <property type="entry name" value="Winged helix' DNA-binding domain"/>
    <property type="match status" value="1"/>
</dbReference>
<dbReference type="PANTHER" id="PTHR18964">
    <property type="entry name" value="ROK (REPRESSOR, ORF, KINASE) FAMILY"/>
    <property type="match status" value="1"/>
</dbReference>
<dbReference type="InterPro" id="IPR000600">
    <property type="entry name" value="ROK"/>
</dbReference>
<organism evidence="2 3">
    <name type="scientific">Phytoactinopolyspora halophila</name>
    <dbReference type="NCBI Taxonomy" id="1981511"/>
    <lineage>
        <taxon>Bacteria</taxon>
        <taxon>Bacillati</taxon>
        <taxon>Actinomycetota</taxon>
        <taxon>Actinomycetes</taxon>
        <taxon>Jiangellales</taxon>
        <taxon>Jiangellaceae</taxon>
        <taxon>Phytoactinopolyspora</taxon>
    </lineage>
</organism>
<dbReference type="PANTHER" id="PTHR18964:SF173">
    <property type="entry name" value="GLUCOKINASE"/>
    <property type="match status" value="1"/>
</dbReference>
<dbReference type="Proteomes" id="UP000250462">
    <property type="component" value="Unassembled WGS sequence"/>
</dbReference>
<dbReference type="RefSeq" id="WP_112257506.1">
    <property type="nucleotide sequence ID" value="NZ_QMIG01000003.1"/>
</dbReference>
<accession>A0A329R3U9</accession>
<dbReference type="AlphaFoldDB" id="A0A329R3U9"/>
<gene>
    <name evidence="2" type="ORF">DPM12_05895</name>
</gene>
<comment type="caution">
    <text evidence="2">The sequence shown here is derived from an EMBL/GenBank/DDBJ whole genome shotgun (WGS) entry which is preliminary data.</text>
</comment>
<dbReference type="InterPro" id="IPR036388">
    <property type="entry name" value="WH-like_DNA-bd_sf"/>
</dbReference>
<comment type="similarity">
    <text evidence="1">Belongs to the ROK (NagC/XylR) family.</text>
</comment>
<dbReference type="Pfam" id="PF00480">
    <property type="entry name" value="ROK"/>
    <property type="match status" value="1"/>
</dbReference>
<evidence type="ECO:0000313" key="2">
    <source>
        <dbReference type="EMBL" id="RAW17688.1"/>
    </source>
</evidence>
<dbReference type="InterPro" id="IPR043129">
    <property type="entry name" value="ATPase_NBD"/>
</dbReference>
<dbReference type="Gene3D" id="1.10.10.10">
    <property type="entry name" value="Winged helix-like DNA-binding domain superfamily/Winged helix DNA-binding domain"/>
    <property type="match status" value="1"/>
</dbReference>
<dbReference type="CDD" id="cd23763">
    <property type="entry name" value="ASKHA_ATPase_ROK"/>
    <property type="match status" value="1"/>
</dbReference>
<dbReference type="EMBL" id="QMIG01000003">
    <property type="protein sequence ID" value="RAW17688.1"/>
    <property type="molecule type" value="Genomic_DNA"/>
</dbReference>